<dbReference type="PANTHER" id="PTHR30136">
    <property type="entry name" value="HELIX-TURN-HELIX TRANSCRIPTIONAL REGULATOR, ICLR FAMILY"/>
    <property type="match status" value="1"/>
</dbReference>
<dbReference type="SMART" id="SM00346">
    <property type="entry name" value="HTH_ICLR"/>
    <property type="match status" value="1"/>
</dbReference>
<keyword evidence="7" id="KW-1185">Reference proteome</keyword>
<dbReference type="Gene3D" id="1.10.10.10">
    <property type="entry name" value="Winged helix-like DNA-binding domain superfamily/Winged helix DNA-binding domain"/>
    <property type="match status" value="1"/>
</dbReference>
<feature type="domain" description="IclR-ED" evidence="5">
    <location>
        <begin position="82"/>
        <end position="266"/>
    </location>
</feature>
<keyword evidence="1" id="KW-0805">Transcription regulation</keyword>
<protein>
    <submittedName>
        <fullName evidence="6">IclR family transcriptional regulator</fullName>
    </submittedName>
</protein>
<dbReference type="SUPFAM" id="SSF46785">
    <property type="entry name" value="Winged helix' DNA-binding domain"/>
    <property type="match status" value="1"/>
</dbReference>
<dbReference type="InterPro" id="IPR014757">
    <property type="entry name" value="Tscrpt_reg_IclR_C"/>
</dbReference>
<dbReference type="RefSeq" id="WP_009504663.1">
    <property type="nucleotide sequence ID" value="NZ_LIGK01000018.1"/>
</dbReference>
<dbReference type="Pfam" id="PF09339">
    <property type="entry name" value="HTH_IclR"/>
    <property type="match status" value="1"/>
</dbReference>
<evidence type="ECO:0000256" key="2">
    <source>
        <dbReference type="ARBA" id="ARBA00023125"/>
    </source>
</evidence>
<dbReference type="GO" id="GO:0045892">
    <property type="term" value="P:negative regulation of DNA-templated transcription"/>
    <property type="evidence" value="ECO:0007669"/>
    <property type="project" value="TreeGrafter"/>
</dbReference>
<name>A0A327Y4B7_9RHOB</name>
<gene>
    <name evidence="6" type="ORF">ATI53_102127</name>
</gene>
<evidence type="ECO:0000313" key="6">
    <source>
        <dbReference type="EMBL" id="RAK15604.1"/>
    </source>
</evidence>
<dbReference type="OrthoDB" id="9807558at2"/>
<reference evidence="6 7" key="1">
    <citation type="submission" date="2018-06" db="EMBL/GenBank/DDBJ databases">
        <title>Genomic Encyclopedia of Archaeal and Bacterial Type Strains, Phase II (KMG-II): from individual species to whole genera.</title>
        <authorList>
            <person name="Goeker M."/>
        </authorList>
    </citation>
    <scope>NUCLEOTIDE SEQUENCE [LARGE SCALE GENOMIC DNA]</scope>
    <source>
        <strain evidence="6 7">DSM 22011</strain>
    </source>
</reference>
<feature type="domain" description="HTH iclR-type" evidence="4">
    <location>
        <begin position="18"/>
        <end position="81"/>
    </location>
</feature>
<dbReference type="AlphaFoldDB" id="A0A327Y4B7"/>
<evidence type="ECO:0000256" key="1">
    <source>
        <dbReference type="ARBA" id="ARBA00023015"/>
    </source>
</evidence>
<dbReference type="PROSITE" id="PS51077">
    <property type="entry name" value="HTH_ICLR"/>
    <property type="match status" value="1"/>
</dbReference>
<dbReference type="InterPro" id="IPR029016">
    <property type="entry name" value="GAF-like_dom_sf"/>
</dbReference>
<comment type="caution">
    <text evidence="6">The sequence shown here is derived from an EMBL/GenBank/DDBJ whole genome shotgun (WGS) entry which is preliminary data.</text>
</comment>
<dbReference type="InterPro" id="IPR036388">
    <property type="entry name" value="WH-like_DNA-bd_sf"/>
</dbReference>
<proteinExistence type="predicted"/>
<dbReference type="Pfam" id="PF01614">
    <property type="entry name" value="IclR_C"/>
    <property type="match status" value="1"/>
</dbReference>
<dbReference type="Proteomes" id="UP000249165">
    <property type="component" value="Unassembled WGS sequence"/>
</dbReference>
<dbReference type="SUPFAM" id="SSF55781">
    <property type="entry name" value="GAF domain-like"/>
    <property type="match status" value="1"/>
</dbReference>
<dbReference type="GO" id="GO:0003677">
    <property type="term" value="F:DNA binding"/>
    <property type="evidence" value="ECO:0007669"/>
    <property type="project" value="UniProtKB-KW"/>
</dbReference>
<evidence type="ECO:0000313" key="7">
    <source>
        <dbReference type="Proteomes" id="UP000249165"/>
    </source>
</evidence>
<accession>A0A327Y4B7</accession>
<organism evidence="6 7">
    <name type="scientific">Salipiger aestuarii</name>
    <dbReference type="NCBI Taxonomy" id="568098"/>
    <lineage>
        <taxon>Bacteria</taxon>
        <taxon>Pseudomonadati</taxon>
        <taxon>Pseudomonadota</taxon>
        <taxon>Alphaproteobacteria</taxon>
        <taxon>Rhodobacterales</taxon>
        <taxon>Roseobacteraceae</taxon>
        <taxon>Salipiger</taxon>
    </lineage>
</organism>
<dbReference type="GO" id="GO:0003700">
    <property type="term" value="F:DNA-binding transcription factor activity"/>
    <property type="evidence" value="ECO:0007669"/>
    <property type="project" value="TreeGrafter"/>
</dbReference>
<dbReference type="PANTHER" id="PTHR30136:SF39">
    <property type="entry name" value="TRANSCRIPTIONAL REGULATORY PROTEIN"/>
    <property type="match status" value="1"/>
</dbReference>
<keyword evidence="3" id="KW-0804">Transcription</keyword>
<evidence type="ECO:0000259" key="5">
    <source>
        <dbReference type="PROSITE" id="PS51078"/>
    </source>
</evidence>
<dbReference type="InterPro" id="IPR050707">
    <property type="entry name" value="HTH_MetabolicPath_Reg"/>
</dbReference>
<dbReference type="EMBL" id="QLMG01000021">
    <property type="protein sequence ID" value="RAK15604.1"/>
    <property type="molecule type" value="Genomic_DNA"/>
</dbReference>
<dbReference type="Gene3D" id="3.30.450.40">
    <property type="match status" value="1"/>
</dbReference>
<dbReference type="InterPro" id="IPR005471">
    <property type="entry name" value="Tscrpt_reg_IclR_N"/>
</dbReference>
<keyword evidence="2" id="KW-0238">DNA-binding</keyword>
<dbReference type="PROSITE" id="PS51078">
    <property type="entry name" value="ICLR_ED"/>
    <property type="match status" value="1"/>
</dbReference>
<evidence type="ECO:0000259" key="4">
    <source>
        <dbReference type="PROSITE" id="PS51077"/>
    </source>
</evidence>
<evidence type="ECO:0000256" key="3">
    <source>
        <dbReference type="ARBA" id="ARBA00023163"/>
    </source>
</evidence>
<dbReference type="InterPro" id="IPR036390">
    <property type="entry name" value="WH_DNA-bd_sf"/>
</dbReference>
<sequence length="277" mass="29950">MPQSRRVQDRDPPQVAGAQSVTRALKLLPLLGRDPQRGASLPEIVAYTGLSRPTARRLLLSLIHAGLAEQDALTKRYLLGEETYVLGSLAAQRFGLIDMAHEAIARLAQGTADTAYLSMRRDGFAVCLHKEEGAYPIRTQALQVGFRHPLGVGAGSLAILAALPDDEVDEMLAQNARLLATEYPRVTQPAVLNAVAEARARGWALNPGMVLENSWAVGRALRRPDGRVVGALSVAAIDSRLGPERQHDIAAQLDTAVTEVEARLARLYARHMPRAIA</sequence>